<gene>
    <name evidence="2" type="ORF">I2494_13810</name>
</gene>
<sequence length="48" mass="5327">MLHMITYYSHTPSLHLKGDWLEEAGFGTDTPLTVAVEQGQLVIRTVAV</sequence>
<evidence type="ECO:0000259" key="1">
    <source>
        <dbReference type="Pfam" id="PF08845"/>
    </source>
</evidence>
<keyword evidence="3" id="KW-1185">Reference proteome</keyword>
<reference evidence="2 3" key="1">
    <citation type="submission" date="2020-11" db="EMBL/GenBank/DDBJ databases">
        <title>Insectihabitans protaetiae gen. nov. sp. nov. and Insectihabitans allomyrinae sp. nov., isolated from larvae of Protaetia brevitarsis seulensis and Allomyrina dichotoma, respectively.</title>
        <authorList>
            <person name="Lee S.D."/>
            <person name="Byeon Y.-S."/>
            <person name="Kim S.-M."/>
            <person name="Yang H.L."/>
            <person name="Kim I.S."/>
        </authorList>
    </citation>
    <scope>NUCLEOTIDE SEQUENCE [LARGE SCALE GENOMIC DNA]</scope>
    <source>
        <strain evidence="2 3">BWR-B9</strain>
    </source>
</reference>
<proteinExistence type="predicted"/>
<name>A0ABS1ISP7_9GAMM</name>
<dbReference type="Pfam" id="PF08845">
    <property type="entry name" value="SymE_toxin"/>
    <property type="match status" value="1"/>
</dbReference>
<dbReference type="EMBL" id="JADRCR010000007">
    <property type="protein sequence ID" value="MBK5144774.1"/>
    <property type="molecule type" value="Genomic_DNA"/>
</dbReference>
<dbReference type="RefSeq" id="WP_218467343.1">
    <property type="nucleotide sequence ID" value="NZ_JADRCR010000007.1"/>
</dbReference>
<accession>A0ABS1ISP7</accession>
<dbReference type="Proteomes" id="UP001296921">
    <property type="component" value="Unassembled WGS sequence"/>
</dbReference>
<protein>
    <submittedName>
        <fullName evidence="2">Type I toxin-antitoxin system SymE family toxin</fullName>
    </submittedName>
</protein>
<evidence type="ECO:0000313" key="2">
    <source>
        <dbReference type="EMBL" id="MBK5144774.1"/>
    </source>
</evidence>
<feature type="domain" description="Toxin SymE-like" evidence="1">
    <location>
        <begin position="8"/>
        <end position="45"/>
    </location>
</feature>
<comment type="caution">
    <text evidence="2">The sequence shown here is derived from an EMBL/GenBank/DDBJ whole genome shotgun (WGS) entry which is preliminary data.</text>
</comment>
<evidence type="ECO:0000313" key="3">
    <source>
        <dbReference type="Proteomes" id="UP001296921"/>
    </source>
</evidence>
<dbReference type="InterPro" id="IPR014944">
    <property type="entry name" value="Toxin_SymE-like"/>
</dbReference>
<organism evidence="2 3">
    <name type="scientific">Limnobaculum allomyrinae</name>
    <dbReference type="NCBI Taxonomy" id="2791986"/>
    <lineage>
        <taxon>Bacteria</taxon>
        <taxon>Pseudomonadati</taxon>
        <taxon>Pseudomonadota</taxon>
        <taxon>Gammaproteobacteria</taxon>
        <taxon>Enterobacterales</taxon>
        <taxon>Budviciaceae</taxon>
        <taxon>Limnobaculum</taxon>
    </lineage>
</organism>